<sequence length="55" mass="6279">MLFPDANAYDKWKLKARELHEAMPDTVFTVSTVLESIATEQDRLNGIDIGDVVQW</sequence>
<proteinExistence type="predicted"/>
<dbReference type="RefSeq" id="WP_167667999.1">
    <property type="nucleotide sequence ID" value="NZ_FOCL01000005.1"/>
</dbReference>
<accession>A0A1H8LL49</accession>
<reference evidence="2" key="1">
    <citation type="submission" date="2016-10" db="EMBL/GenBank/DDBJ databases">
        <authorList>
            <person name="Varghese N."/>
            <person name="Submissions S."/>
        </authorList>
    </citation>
    <scope>NUCLEOTIDE SEQUENCE [LARGE SCALE GENOMIC DNA]</scope>
    <source>
        <strain evidence="2">Gh-48</strain>
    </source>
</reference>
<dbReference type="EMBL" id="FOCL01000005">
    <property type="protein sequence ID" value="SEO05508.1"/>
    <property type="molecule type" value="Genomic_DNA"/>
</dbReference>
<evidence type="ECO:0000313" key="1">
    <source>
        <dbReference type="EMBL" id="SEO05508.1"/>
    </source>
</evidence>
<protein>
    <submittedName>
        <fullName evidence="1">Uncharacterized protein</fullName>
    </submittedName>
</protein>
<evidence type="ECO:0000313" key="2">
    <source>
        <dbReference type="Proteomes" id="UP000198942"/>
    </source>
</evidence>
<dbReference type="AlphaFoldDB" id="A0A1H8LL49"/>
<organism evidence="1 2">
    <name type="scientific">Mucilaginibacter gossypiicola</name>
    <dbReference type="NCBI Taxonomy" id="551995"/>
    <lineage>
        <taxon>Bacteria</taxon>
        <taxon>Pseudomonadati</taxon>
        <taxon>Bacteroidota</taxon>
        <taxon>Sphingobacteriia</taxon>
        <taxon>Sphingobacteriales</taxon>
        <taxon>Sphingobacteriaceae</taxon>
        <taxon>Mucilaginibacter</taxon>
    </lineage>
</organism>
<dbReference type="Proteomes" id="UP000198942">
    <property type="component" value="Unassembled WGS sequence"/>
</dbReference>
<keyword evidence="2" id="KW-1185">Reference proteome</keyword>
<gene>
    <name evidence="1" type="ORF">SAMN05192574_105132</name>
</gene>
<name>A0A1H8LL49_9SPHI</name>